<organism evidence="1 2">
    <name type="scientific">Ignisphaera aggregans</name>
    <dbReference type="NCBI Taxonomy" id="334771"/>
    <lineage>
        <taxon>Archaea</taxon>
        <taxon>Thermoproteota</taxon>
        <taxon>Thermoprotei</taxon>
        <taxon>Desulfurococcales</taxon>
        <taxon>Desulfurococcaceae</taxon>
        <taxon>Ignisphaera</taxon>
    </lineage>
</organism>
<gene>
    <name evidence="1" type="ORF">EYH02_06330</name>
</gene>
<proteinExistence type="predicted"/>
<name>A0A832YZY6_9CREN</name>
<reference evidence="1" key="1">
    <citation type="journal article" date="2020" name="ISME J.">
        <title>Gammaproteobacteria mediating utilization of methyl-, sulfur- and petroleum organic compounds in deep ocean hydrothermal plumes.</title>
        <authorList>
            <person name="Zhou Z."/>
            <person name="Liu Y."/>
            <person name="Pan J."/>
            <person name="Cron B.R."/>
            <person name="Toner B.M."/>
            <person name="Anantharaman K."/>
            <person name="Breier J.A."/>
            <person name="Dick G.J."/>
            <person name="Li M."/>
        </authorList>
    </citation>
    <scope>NUCLEOTIDE SEQUENCE</scope>
    <source>
        <strain evidence="1">SZUA-1435</strain>
    </source>
</reference>
<sequence length="230" mass="25923">MKLCKVYRDSRAQRIVRIARILLAIEDVLEELPEDIDVESVYLDPETVLSDHVKLVVSSDRHGSETRDLGFAQIVIELVQHPVSGNIHRFYDGVAMEFGRYSSRVLSPYLSKPVEYALLLLDSEDCIVMEGFEKGVVYPSRNNILFTAHTHPQGLSTLSRRDILTLLDILSKRGFAFCAMGVDGVLCVYRRLLVYEEDYEKLLAIANDVGYLDMEIAARLGLTSVGIVKI</sequence>
<evidence type="ECO:0000313" key="2">
    <source>
        <dbReference type="Proteomes" id="UP000605805"/>
    </source>
</evidence>
<protein>
    <submittedName>
        <fullName evidence="1">Uncharacterized protein</fullName>
    </submittedName>
</protein>
<accession>A0A832YZY6</accession>
<evidence type="ECO:0000313" key="1">
    <source>
        <dbReference type="EMBL" id="HIP57657.1"/>
    </source>
</evidence>
<dbReference type="Proteomes" id="UP000605805">
    <property type="component" value="Unassembled WGS sequence"/>
</dbReference>
<dbReference type="AlphaFoldDB" id="A0A832YZY6"/>
<comment type="caution">
    <text evidence="1">The sequence shown here is derived from an EMBL/GenBank/DDBJ whole genome shotgun (WGS) entry which is preliminary data.</text>
</comment>
<dbReference type="EMBL" id="DQTV01000126">
    <property type="protein sequence ID" value="HIP57657.1"/>
    <property type="molecule type" value="Genomic_DNA"/>
</dbReference>